<evidence type="ECO:0000313" key="2">
    <source>
        <dbReference type="EMBL" id="GIP17701.1"/>
    </source>
</evidence>
<dbReference type="Pfam" id="PF20240">
    <property type="entry name" value="DUF6597"/>
    <property type="match status" value="1"/>
</dbReference>
<keyword evidence="3" id="KW-1185">Reference proteome</keyword>
<dbReference type="RefSeq" id="WP_213517299.1">
    <property type="nucleotide sequence ID" value="NZ_BOSE01000006.1"/>
</dbReference>
<dbReference type="EMBL" id="BOSE01000006">
    <property type="protein sequence ID" value="GIP17701.1"/>
    <property type="molecule type" value="Genomic_DNA"/>
</dbReference>
<dbReference type="GO" id="GO:0043565">
    <property type="term" value="F:sequence-specific DNA binding"/>
    <property type="evidence" value="ECO:0007669"/>
    <property type="project" value="InterPro"/>
</dbReference>
<dbReference type="Gene3D" id="1.10.10.60">
    <property type="entry name" value="Homeodomain-like"/>
    <property type="match status" value="1"/>
</dbReference>
<proteinExistence type="predicted"/>
<evidence type="ECO:0000313" key="3">
    <source>
        <dbReference type="Proteomes" id="UP000683139"/>
    </source>
</evidence>
<feature type="domain" description="HTH araC/xylS-type" evidence="1">
    <location>
        <begin position="160"/>
        <end position="204"/>
    </location>
</feature>
<accession>A0A919YSQ2</accession>
<dbReference type="Proteomes" id="UP000683139">
    <property type="component" value="Unassembled WGS sequence"/>
</dbReference>
<protein>
    <recommendedName>
        <fullName evidence="1">HTH araC/xylS-type domain-containing protein</fullName>
    </recommendedName>
</protein>
<evidence type="ECO:0000259" key="1">
    <source>
        <dbReference type="PROSITE" id="PS01124"/>
    </source>
</evidence>
<sequence>MIRTFRPIDALRKLVDYIWVVDFDFLAEDNRDDLIMPLGHVNVIFNYGSAYRLMEQEQITVIPDSVIIGQIKSAKYVQYGSHLTQIGIALTPLGLLQLFQYPGIQLTEQMVPAACVDAGLDKLYRILIGSTDIDDTLYAINHYLLYKLEELDEKDTSRIEEMLAYVEQECEQLSIVRMAHHFRVSVSTLERGFKKDVGLTPKSYGNIVKFRKHVEMKGRRNWLEHRYYDQSHLLKAAHKFAGKTIKQLEKQLPELTLDYLWHGPQ</sequence>
<gene>
    <name evidence="2" type="ORF">J40TS1_33430</name>
</gene>
<organism evidence="2 3">
    <name type="scientific">Paenibacillus montaniterrae</name>
    <dbReference type="NCBI Taxonomy" id="429341"/>
    <lineage>
        <taxon>Bacteria</taxon>
        <taxon>Bacillati</taxon>
        <taxon>Bacillota</taxon>
        <taxon>Bacilli</taxon>
        <taxon>Bacillales</taxon>
        <taxon>Paenibacillaceae</taxon>
        <taxon>Paenibacillus</taxon>
    </lineage>
</organism>
<dbReference type="PROSITE" id="PS01124">
    <property type="entry name" value="HTH_ARAC_FAMILY_2"/>
    <property type="match status" value="1"/>
</dbReference>
<name>A0A919YSQ2_9BACL</name>
<dbReference type="InterPro" id="IPR018060">
    <property type="entry name" value="HTH_AraC"/>
</dbReference>
<dbReference type="InterPro" id="IPR046532">
    <property type="entry name" value="DUF6597"/>
</dbReference>
<dbReference type="GO" id="GO:0003700">
    <property type="term" value="F:DNA-binding transcription factor activity"/>
    <property type="evidence" value="ECO:0007669"/>
    <property type="project" value="InterPro"/>
</dbReference>
<reference evidence="2" key="1">
    <citation type="submission" date="2021-03" db="EMBL/GenBank/DDBJ databases">
        <title>Antimicrobial resistance genes in bacteria isolated from Japanese honey, and their potential for conferring macrolide and lincosamide resistance in the American foulbrood pathogen Paenibacillus larvae.</title>
        <authorList>
            <person name="Okamoto M."/>
            <person name="Kumagai M."/>
            <person name="Kanamori H."/>
            <person name="Takamatsu D."/>
        </authorList>
    </citation>
    <scope>NUCLEOTIDE SEQUENCE</scope>
    <source>
        <strain evidence="2">J40TS1</strain>
    </source>
</reference>
<dbReference type="AlphaFoldDB" id="A0A919YSQ2"/>
<comment type="caution">
    <text evidence="2">The sequence shown here is derived from an EMBL/GenBank/DDBJ whole genome shotgun (WGS) entry which is preliminary data.</text>
</comment>